<feature type="domain" description="J" evidence="6">
    <location>
        <begin position="5"/>
        <end position="70"/>
    </location>
</feature>
<dbReference type="InterPro" id="IPR001623">
    <property type="entry name" value="DnaJ_domain"/>
</dbReference>
<keyword evidence="4" id="KW-0862">Zinc</keyword>
<dbReference type="InterPro" id="IPR036869">
    <property type="entry name" value="J_dom_sf"/>
</dbReference>
<dbReference type="PROSITE" id="PS50076">
    <property type="entry name" value="DNAJ_2"/>
    <property type="match status" value="1"/>
</dbReference>
<organism evidence="7 8">
    <name type="scientific">Pontibacter arcticus</name>
    <dbReference type="NCBI Taxonomy" id="2080288"/>
    <lineage>
        <taxon>Bacteria</taxon>
        <taxon>Pseudomonadati</taxon>
        <taxon>Bacteroidota</taxon>
        <taxon>Cytophagia</taxon>
        <taxon>Cytophagales</taxon>
        <taxon>Hymenobacteraceae</taxon>
        <taxon>Pontibacter</taxon>
    </lineage>
</organism>
<keyword evidence="3" id="KW-0863">Zinc-finger</keyword>
<dbReference type="InterPro" id="IPR008971">
    <property type="entry name" value="HSP40/DnaJ_pept-bd"/>
</dbReference>
<dbReference type="InterPro" id="IPR002939">
    <property type="entry name" value="DnaJ_C"/>
</dbReference>
<evidence type="ECO:0000256" key="1">
    <source>
        <dbReference type="ARBA" id="ARBA00022723"/>
    </source>
</evidence>
<evidence type="ECO:0000256" key="4">
    <source>
        <dbReference type="ARBA" id="ARBA00022833"/>
    </source>
</evidence>
<evidence type="ECO:0000259" key="6">
    <source>
        <dbReference type="PROSITE" id="PS50076"/>
    </source>
</evidence>
<evidence type="ECO:0000256" key="2">
    <source>
        <dbReference type="ARBA" id="ARBA00022737"/>
    </source>
</evidence>
<evidence type="ECO:0000313" key="7">
    <source>
        <dbReference type="EMBL" id="RAU83195.1"/>
    </source>
</evidence>
<keyword evidence="2" id="KW-0677">Repeat</keyword>
<dbReference type="Pfam" id="PF00226">
    <property type="entry name" value="DnaJ"/>
    <property type="match status" value="1"/>
</dbReference>
<keyword evidence="5" id="KW-0143">Chaperone</keyword>
<dbReference type="PANTHER" id="PTHR43096">
    <property type="entry name" value="DNAJ HOMOLOG 1, MITOCHONDRIAL-RELATED"/>
    <property type="match status" value="1"/>
</dbReference>
<dbReference type="Pfam" id="PF01556">
    <property type="entry name" value="DnaJ_C"/>
    <property type="match status" value="1"/>
</dbReference>
<dbReference type="Proteomes" id="UP000251692">
    <property type="component" value="Unassembled WGS sequence"/>
</dbReference>
<dbReference type="SMART" id="SM00271">
    <property type="entry name" value="DnaJ"/>
    <property type="match status" value="1"/>
</dbReference>
<dbReference type="SUPFAM" id="SSF46565">
    <property type="entry name" value="Chaperone J-domain"/>
    <property type="match status" value="1"/>
</dbReference>
<dbReference type="InterPro" id="IPR018253">
    <property type="entry name" value="DnaJ_domain_CS"/>
</dbReference>
<dbReference type="RefSeq" id="WP_112305345.1">
    <property type="nucleotide sequence ID" value="NZ_QMDV01000002.1"/>
</dbReference>
<dbReference type="CDD" id="cd10747">
    <property type="entry name" value="DnaJ_C"/>
    <property type="match status" value="1"/>
</dbReference>
<comment type="caution">
    <text evidence="7">The sequence shown here is derived from an EMBL/GenBank/DDBJ whole genome shotgun (WGS) entry which is preliminary data.</text>
</comment>
<sequence>MEYKDYYKILGVDKKASQADIKKAYRNFAKKYHPDKNKDDKTAEEKFKNISEAYEVLGNDEKRAQYDQLGSNWRQYQQTGGPGYGSRQYRQEGGFGGGFNGGGGFSDFFEQFFSGSGGAGGFGNTGGESYAPKGQDYETHINLTLQEAYLGATRLIEVNGQQLRITTKPGVSDGQVLRIKGKGGPAMGGRGVAGDLFVNITIAPHPVLERKGNDLYITSKIDMYTAILGGEAHVNTLDGQLKLKIPGGTQPGKTLRLRGKGMPVYGSAGQFGDLYVQIEVSLPTIVSQQEADLLLKLRDLQKHTAS</sequence>
<dbReference type="GO" id="GO:0008270">
    <property type="term" value="F:zinc ion binding"/>
    <property type="evidence" value="ECO:0007669"/>
    <property type="project" value="UniProtKB-KW"/>
</dbReference>
<dbReference type="FunFam" id="2.60.260.20:FF:000005">
    <property type="entry name" value="Chaperone protein dnaJ 1, mitochondrial"/>
    <property type="match status" value="1"/>
</dbReference>
<keyword evidence="1" id="KW-0479">Metal-binding</keyword>
<dbReference type="PANTHER" id="PTHR43096:SF52">
    <property type="entry name" value="DNAJ HOMOLOG 1, MITOCHONDRIAL-RELATED"/>
    <property type="match status" value="1"/>
</dbReference>
<name>A0A364RG13_9BACT</name>
<reference evidence="7 8" key="2">
    <citation type="submission" date="2018-07" db="EMBL/GenBank/DDBJ databases">
        <title>Pontibacter sp. 2b14 genomic sequence and assembly.</title>
        <authorList>
            <person name="Du Z.-J."/>
        </authorList>
    </citation>
    <scope>NUCLEOTIDE SEQUENCE [LARGE SCALE GENOMIC DNA]</scope>
    <source>
        <strain evidence="7 8">2b14</strain>
    </source>
</reference>
<dbReference type="AlphaFoldDB" id="A0A364RG13"/>
<accession>A0A364RG13</accession>
<evidence type="ECO:0000313" key="8">
    <source>
        <dbReference type="Proteomes" id="UP000251692"/>
    </source>
</evidence>
<evidence type="ECO:0000256" key="5">
    <source>
        <dbReference type="ARBA" id="ARBA00023186"/>
    </source>
</evidence>
<dbReference type="OrthoDB" id="9779889at2"/>
<dbReference type="GO" id="GO:0005737">
    <property type="term" value="C:cytoplasm"/>
    <property type="evidence" value="ECO:0007669"/>
    <property type="project" value="TreeGrafter"/>
</dbReference>
<reference evidence="7 8" key="1">
    <citation type="submission" date="2018-06" db="EMBL/GenBank/DDBJ databases">
        <authorList>
            <person name="Liu Z.-W."/>
        </authorList>
    </citation>
    <scope>NUCLEOTIDE SEQUENCE [LARGE SCALE GENOMIC DNA]</scope>
    <source>
        <strain evidence="7 8">2b14</strain>
    </source>
</reference>
<dbReference type="PROSITE" id="PS00636">
    <property type="entry name" value="DNAJ_1"/>
    <property type="match status" value="1"/>
</dbReference>
<dbReference type="GO" id="GO:0051082">
    <property type="term" value="F:unfolded protein binding"/>
    <property type="evidence" value="ECO:0007669"/>
    <property type="project" value="InterPro"/>
</dbReference>
<keyword evidence="8" id="KW-1185">Reference proteome</keyword>
<dbReference type="PRINTS" id="PR00625">
    <property type="entry name" value="JDOMAIN"/>
</dbReference>
<protein>
    <submittedName>
        <fullName evidence="7">J domain-containing protein</fullName>
    </submittedName>
</protein>
<dbReference type="Gene3D" id="2.60.260.20">
    <property type="entry name" value="Urease metallochaperone UreE, N-terminal domain"/>
    <property type="match status" value="2"/>
</dbReference>
<dbReference type="GO" id="GO:0042026">
    <property type="term" value="P:protein refolding"/>
    <property type="evidence" value="ECO:0007669"/>
    <property type="project" value="TreeGrafter"/>
</dbReference>
<dbReference type="EMBL" id="QMDV01000002">
    <property type="protein sequence ID" value="RAU83195.1"/>
    <property type="molecule type" value="Genomic_DNA"/>
</dbReference>
<dbReference type="CDD" id="cd06257">
    <property type="entry name" value="DnaJ"/>
    <property type="match status" value="1"/>
</dbReference>
<dbReference type="Gene3D" id="1.10.287.110">
    <property type="entry name" value="DnaJ domain"/>
    <property type="match status" value="1"/>
</dbReference>
<evidence type="ECO:0000256" key="3">
    <source>
        <dbReference type="ARBA" id="ARBA00022771"/>
    </source>
</evidence>
<gene>
    <name evidence="7" type="ORF">DP923_08200</name>
</gene>
<dbReference type="SUPFAM" id="SSF49493">
    <property type="entry name" value="HSP40/DnaJ peptide-binding domain"/>
    <property type="match status" value="2"/>
</dbReference>
<proteinExistence type="predicted"/>